<evidence type="ECO:0000313" key="3">
    <source>
        <dbReference type="Proteomes" id="UP000632377"/>
    </source>
</evidence>
<organism evidence="2 3">
    <name type="scientific">Clostridium rhizosphaerae</name>
    <dbReference type="NCBI Taxonomy" id="2803861"/>
    <lineage>
        <taxon>Bacteria</taxon>
        <taxon>Bacillati</taxon>
        <taxon>Bacillota</taxon>
        <taxon>Clostridia</taxon>
        <taxon>Eubacteriales</taxon>
        <taxon>Clostridiaceae</taxon>
        <taxon>Clostridium</taxon>
    </lineage>
</organism>
<sequence length="150" mass="18037">MYRNKKMKKGFVLVYTLLITSFCLIIAVYIFTLQVKISKNVNSYKNYVLKEQDYDKYKEYLFTELNEQILKNINKLEREEIKSYLNRSSFSNKSEDNKAKIKYNSIADNIEFTTYYETNYIRIDRYSYNTSDGKLKLIYLDTLYSEGKVE</sequence>
<reference evidence="2 3" key="1">
    <citation type="submission" date="2021-01" db="EMBL/GenBank/DDBJ databases">
        <title>Genome public.</title>
        <authorList>
            <person name="Liu C."/>
            <person name="Sun Q."/>
        </authorList>
    </citation>
    <scope>NUCLEOTIDE SEQUENCE [LARGE SCALE GENOMIC DNA]</scope>
    <source>
        <strain evidence="2 3">YIM B02515</strain>
    </source>
</reference>
<evidence type="ECO:0000256" key="1">
    <source>
        <dbReference type="SAM" id="Phobius"/>
    </source>
</evidence>
<keyword evidence="1" id="KW-0472">Membrane</keyword>
<keyword evidence="1" id="KW-0812">Transmembrane</keyword>
<keyword evidence="1" id="KW-1133">Transmembrane helix</keyword>
<keyword evidence="3" id="KW-1185">Reference proteome</keyword>
<comment type="caution">
    <text evidence="2">The sequence shown here is derived from an EMBL/GenBank/DDBJ whole genome shotgun (WGS) entry which is preliminary data.</text>
</comment>
<proteinExistence type="predicted"/>
<gene>
    <name evidence="2" type="ORF">JK636_19625</name>
</gene>
<name>A0ABS1TEY0_9CLOT</name>
<dbReference type="Proteomes" id="UP000632377">
    <property type="component" value="Unassembled WGS sequence"/>
</dbReference>
<evidence type="ECO:0000313" key="2">
    <source>
        <dbReference type="EMBL" id="MBL4937923.1"/>
    </source>
</evidence>
<dbReference type="EMBL" id="JAESWC010000018">
    <property type="protein sequence ID" value="MBL4937923.1"/>
    <property type="molecule type" value="Genomic_DNA"/>
</dbReference>
<dbReference type="RefSeq" id="WP_202750664.1">
    <property type="nucleotide sequence ID" value="NZ_JAESWC010000018.1"/>
</dbReference>
<feature type="transmembrane region" description="Helical" evidence="1">
    <location>
        <begin position="12"/>
        <end position="31"/>
    </location>
</feature>
<protein>
    <submittedName>
        <fullName evidence="2">Uncharacterized protein</fullName>
    </submittedName>
</protein>
<accession>A0ABS1TEY0</accession>